<dbReference type="RefSeq" id="WP_095956800.1">
    <property type="nucleotide sequence ID" value="NZ_CP022203.1"/>
</dbReference>
<keyword evidence="1" id="KW-0732">Signal</keyword>
<reference evidence="2 3" key="1">
    <citation type="submission" date="2017-06" db="EMBL/GenBank/DDBJ databases">
        <title>Sequencing and comparative analysis of myxobacterial genomes.</title>
        <authorList>
            <person name="Rupp O."/>
            <person name="Goesmann A."/>
            <person name="Sogaard-Andersen L."/>
        </authorList>
    </citation>
    <scope>NUCLEOTIDE SEQUENCE [LARGE SCALE GENOMIC DNA]</scope>
    <source>
        <strain evidence="2 3">DSM 14697</strain>
    </source>
</reference>
<dbReference type="EMBL" id="CP022203">
    <property type="protein sequence ID" value="ATB44767.1"/>
    <property type="molecule type" value="Genomic_DNA"/>
</dbReference>
<proteinExistence type="predicted"/>
<dbReference type="KEGG" id="mmas:MYMAC_000339"/>
<keyword evidence="3" id="KW-1185">Reference proteome</keyword>
<dbReference type="OrthoDB" id="5523097at2"/>
<evidence type="ECO:0000313" key="3">
    <source>
        <dbReference type="Proteomes" id="UP000217343"/>
    </source>
</evidence>
<evidence type="ECO:0008006" key="4">
    <source>
        <dbReference type="Google" id="ProtNLM"/>
    </source>
</evidence>
<dbReference type="AlphaFoldDB" id="A0A250JMP4"/>
<sequence>MKRFPLRELAHVVAMSGVVLAAVRCGGPEDPHAHDDATEFNVQSALLTRNRDALRLCVQESASLRGSAARINERLGASLRAVSNHPDWAAARFGDQKPTIELGCPGPALALERLEPKESIIGPGLALKPSRYRTFIHVLDEKTADVVLGERQVDRAPAEFLRVDDHVLAEVSTALVVRESYLDHPEFAARWLAGAVGLQAREDGLPGVLGDVLDKPVTDTSSLTKPGLDPTTH</sequence>
<name>A0A250JMP4_9BACT</name>
<gene>
    <name evidence="2" type="ORF">MYMAC_000339</name>
</gene>
<evidence type="ECO:0000256" key="1">
    <source>
        <dbReference type="SAM" id="SignalP"/>
    </source>
</evidence>
<protein>
    <recommendedName>
        <fullName evidence="4">Lipoprotein</fullName>
    </recommendedName>
</protein>
<evidence type="ECO:0000313" key="2">
    <source>
        <dbReference type="EMBL" id="ATB44767.1"/>
    </source>
</evidence>
<accession>A0A250JMP4</accession>
<feature type="chain" id="PRO_5012693423" description="Lipoprotein" evidence="1">
    <location>
        <begin position="22"/>
        <end position="233"/>
    </location>
</feature>
<organism evidence="2 3">
    <name type="scientific">Corallococcus macrosporus DSM 14697</name>
    <dbReference type="NCBI Taxonomy" id="1189310"/>
    <lineage>
        <taxon>Bacteria</taxon>
        <taxon>Pseudomonadati</taxon>
        <taxon>Myxococcota</taxon>
        <taxon>Myxococcia</taxon>
        <taxon>Myxococcales</taxon>
        <taxon>Cystobacterineae</taxon>
        <taxon>Myxococcaceae</taxon>
        <taxon>Corallococcus</taxon>
    </lineage>
</organism>
<feature type="signal peptide" evidence="1">
    <location>
        <begin position="1"/>
        <end position="21"/>
    </location>
</feature>
<dbReference type="Proteomes" id="UP000217343">
    <property type="component" value="Chromosome"/>
</dbReference>